<dbReference type="Gene3D" id="2.60.40.1910">
    <property type="match status" value="1"/>
</dbReference>
<dbReference type="GO" id="GO:0006508">
    <property type="term" value="P:proteolysis"/>
    <property type="evidence" value="ECO:0007669"/>
    <property type="project" value="UniProtKB-KW"/>
</dbReference>
<evidence type="ECO:0000256" key="14">
    <source>
        <dbReference type="ARBA" id="ARBA00023049"/>
    </source>
</evidence>
<evidence type="ECO:0000256" key="13">
    <source>
        <dbReference type="ARBA" id="ARBA00022833"/>
    </source>
</evidence>
<proteinExistence type="inferred from homology"/>
<dbReference type="GO" id="GO:0005737">
    <property type="term" value="C:cytoplasm"/>
    <property type="evidence" value="ECO:0007669"/>
    <property type="project" value="TreeGrafter"/>
</dbReference>
<sequence length="559" mass="65249">MWLNEGFASYMEYLGADAVCPELKTLDQFVVQELQNVFHLDSLKSSHQISVAVNNSDEINYIFDRISYGKGATIIRMMEHFLTSKVFRKGLTNYLQERKYSSAEQDDLWSALTEQAYEDGIFDGNMTIKEIMDTWTLQTGYPVVTAIRNETSLILKQERFLIGGKSEDKNSTLWWLPITLKGQYDNMLTKIWMKAEQEIVIDFNRDPSFWFLVNVNQTGYYRVNYDIENWQLLTKELNSRSGFKNFDPKNRAQLLDDALNLASAGYLDYDMAMNVTRYLVHEREYVPWRAAFNSFDFLYAIFSHSGQFDKFKDYMLYLLDGLYKEITFNETPNDATLKIYMRMDMLWRACQLGKLECVQESLKQFNKWQFTINPDKENVISPNLRGIVYCNAIKSGSQSEWDFAWQRYLNTDVGSEKELLMSGLGCSREPWILYRYLEWAITEGSGIRKQDSVRVFSAVSSTIVGQHISYSFLKANWNKIKKYMGSSLMLFTGIVRECISTYPSQEELTDIKQFVKSKSDDLSSASRVIQQLVEQGEANLEWKKRNFDKIVRWLSSFRG</sequence>
<evidence type="ECO:0000259" key="19">
    <source>
        <dbReference type="Pfam" id="PF01433"/>
    </source>
</evidence>
<keyword evidence="16" id="KW-1015">Disulfide bond</keyword>
<evidence type="ECO:0000256" key="17">
    <source>
        <dbReference type="ARBA" id="ARBA00023180"/>
    </source>
</evidence>
<evidence type="ECO:0000313" key="22">
    <source>
        <dbReference type="Proteomes" id="UP000051574"/>
    </source>
</evidence>
<evidence type="ECO:0000256" key="7">
    <source>
        <dbReference type="ARBA" id="ARBA00022475"/>
    </source>
</evidence>
<evidence type="ECO:0000256" key="9">
    <source>
        <dbReference type="ARBA" id="ARBA00022670"/>
    </source>
</evidence>
<dbReference type="EMBL" id="LJIG01009863">
    <property type="protein sequence ID" value="KRT82229.1"/>
    <property type="molecule type" value="Genomic_DNA"/>
</dbReference>
<dbReference type="Pfam" id="PF11838">
    <property type="entry name" value="ERAP1_C"/>
    <property type="match status" value="1"/>
</dbReference>
<evidence type="ECO:0000256" key="5">
    <source>
        <dbReference type="ARBA" id="ARBA00012564"/>
    </source>
</evidence>
<dbReference type="SUPFAM" id="SSF55486">
    <property type="entry name" value="Metalloproteases ('zincins'), catalytic domain"/>
    <property type="match status" value="1"/>
</dbReference>
<dbReference type="PANTHER" id="PTHR11533">
    <property type="entry name" value="PROTEASE M1 ZINC METALLOPROTEASE"/>
    <property type="match status" value="1"/>
</dbReference>
<evidence type="ECO:0000256" key="1">
    <source>
        <dbReference type="ARBA" id="ARBA00000098"/>
    </source>
</evidence>
<dbReference type="Gene3D" id="1.10.390.10">
    <property type="entry name" value="Neutral Protease Domain 2"/>
    <property type="match status" value="1"/>
</dbReference>
<keyword evidence="22" id="KW-1185">Reference proteome</keyword>
<dbReference type="GO" id="GO:0042277">
    <property type="term" value="F:peptide binding"/>
    <property type="evidence" value="ECO:0007669"/>
    <property type="project" value="TreeGrafter"/>
</dbReference>
<organism evidence="21 22">
    <name type="scientific">Oryctes borbonicus</name>
    <dbReference type="NCBI Taxonomy" id="1629725"/>
    <lineage>
        <taxon>Eukaryota</taxon>
        <taxon>Metazoa</taxon>
        <taxon>Ecdysozoa</taxon>
        <taxon>Arthropoda</taxon>
        <taxon>Hexapoda</taxon>
        <taxon>Insecta</taxon>
        <taxon>Pterygota</taxon>
        <taxon>Neoptera</taxon>
        <taxon>Endopterygota</taxon>
        <taxon>Coleoptera</taxon>
        <taxon>Polyphaga</taxon>
        <taxon>Scarabaeiformia</taxon>
        <taxon>Scarabaeidae</taxon>
        <taxon>Dynastinae</taxon>
        <taxon>Oryctes</taxon>
    </lineage>
</organism>
<dbReference type="InterPro" id="IPR050344">
    <property type="entry name" value="Peptidase_M1_aminopeptidases"/>
</dbReference>
<dbReference type="GO" id="GO:0043171">
    <property type="term" value="P:peptide catabolic process"/>
    <property type="evidence" value="ECO:0007669"/>
    <property type="project" value="TreeGrafter"/>
</dbReference>
<comment type="catalytic activity">
    <reaction evidence="1">
        <text>Release of an N-terminal amino acid, Xaa-|-Yaa- from a peptide, amide or arylamide. Xaa is preferably Ala, but may be most amino acids including Pro (slow action). When a terminal hydrophobic residue is followed by a prolyl residue, the two may be released as an intact Xaa-Pro dipeptide.</text>
        <dbReference type="EC" id="3.4.11.2"/>
    </reaction>
</comment>
<comment type="similarity">
    <text evidence="4">Belongs to the peptidase M1 family.</text>
</comment>
<dbReference type="Gene3D" id="1.25.50.20">
    <property type="match status" value="1"/>
</dbReference>
<evidence type="ECO:0000256" key="3">
    <source>
        <dbReference type="ARBA" id="ARBA00004609"/>
    </source>
</evidence>
<gene>
    <name evidence="21" type="ORF">AMK59_3780</name>
</gene>
<keyword evidence="12" id="KW-0378">Hydrolase</keyword>
<evidence type="ECO:0000256" key="16">
    <source>
        <dbReference type="ARBA" id="ARBA00023157"/>
    </source>
</evidence>
<feature type="domain" description="Peptidase M1 membrane alanine aminopeptidase" evidence="19">
    <location>
        <begin position="1"/>
        <end position="135"/>
    </location>
</feature>
<feature type="domain" description="ERAP1-like C-terminal" evidence="20">
    <location>
        <begin position="210"/>
        <end position="535"/>
    </location>
</feature>
<dbReference type="Pfam" id="PF01433">
    <property type="entry name" value="Peptidase_M1"/>
    <property type="match status" value="1"/>
</dbReference>
<evidence type="ECO:0000256" key="12">
    <source>
        <dbReference type="ARBA" id="ARBA00022801"/>
    </source>
</evidence>
<evidence type="ECO:0000256" key="11">
    <source>
        <dbReference type="ARBA" id="ARBA00022729"/>
    </source>
</evidence>
<dbReference type="GO" id="GO:0005886">
    <property type="term" value="C:plasma membrane"/>
    <property type="evidence" value="ECO:0007669"/>
    <property type="project" value="UniProtKB-SubCell"/>
</dbReference>
<evidence type="ECO:0000256" key="8">
    <source>
        <dbReference type="ARBA" id="ARBA00022622"/>
    </source>
</evidence>
<keyword evidence="11" id="KW-0732">Signal</keyword>
<keyword evidence="15" id="KW-0472">Membrane</keyword>
<dbReference type="GO" id="GO:0016285">
    <property type="term" value="F:alanyl aminopeptidase activity"/>
    <property type="evidence" value="ECO:0007669"/>
    <property type="project" value="UniProtKB-EC"/>
</dbReference>
<dbReference type="PANTHER" id="PTHR11533:SF294">
    <property type="entry name" value="THYROTROPIN-RELEASING HORMONE-DEGRADING ECTOENZYME"/>
    <property type="match status" value="1"/>
</dbReference>
<keyword evidence="10" id="KW-0479">Metal-binding</keyword>
<keyword evidence="18" id="KW-0449">Lipoprotein</keyword>
<dbReference type="GO" id="GO:0098552">
    <property type="term" value="C:side of membrane"/>
    <property type="evidence" value="ECO:0007669"/>
    <property type="project" value="UniProtKB-KW"/>
</dbReference>
<evidence type="ECO:0000256" key="10">
    <source>
        <dbReference type="ARBA" id="ARBA00022723"/>
    </source>
</evidence>
<evidence type="ECO:0000256" key="2">
    <source>
        <dbReference type="ARBA" id="ARBA00001947"/>
    </source>
</evidence>
<protein>
    <recommendedName>
        <fullName evidence="6">Aminopeptidase N</fullName>
        <ecNumber evidence="5">3.4.11.2</ecNumber>
    </recommendedName>
</protein>
<keyword evidence="9" id="KW-0645">Protease</keyword>
<evidence type="ECO:0000256" key="15">
    <source>
        <dbReference type="ARBA" id="ARBA00023136"/>
    </source>
</evidence>
<evidence type="ECO:0000256" key="18">
    <source>
        <dbReference type="ARBA" id="ARBA00023288"/>
    </source>
</evidence>
<comment type="cofactor">
    <cofactor evidence="2">
        <name>Zn(2+)</name>
        <dbReference type="ChEBI" id="CHEBI:29105"/>
    </cofactor>
</comment>
<keyword evidence="8" id="KW-0336">GPI-anchor</keyword>
<dbReference type="InterPro" id="IPR027268">
    <property type="entry name" value="Peptidase_M4/M1_CTD_sf"/>
</dbReference>
<dbReference type="FunFam" id="2.60.40.1910:FF:000008">
    <property type="entry name" value="Aminopeptidase"/>
    <property type="match status" value="1"/>
</dbReference>
<dbReference type="FunFam" id="1.25.50.20:FF:000001">
    <property type="entry name" value="Aminopeptidase"/>
    <property type="match status" value="1"/>
</dbReference>
<evidence type="ECO:0000259" key="20">
    <source>
        <dbReference type="Pfam" id="PF11838"/>
    </source>
</evidence>
<dbReference type="Proteomes" id="UP000051574">
    <property type="component" value="Unassembled WGS sequence"/>
</dbReference>
<reference evidence="21 22" key="1">
    <citation type="submission" date="2015-09" db="EMBL/GenBank/DDBJ databases">
        <title>Draft genome of the scarab beetle Oryctes borbonicus.</title>
        <authorList>
            <person name="Meyer J.M."/>
            <person name="Markov G.V."/>
            <person name="Baskaran P."/>
            <person name="Herrmann M."/>
            <person name="Sommer R.J."/>
            <person name="Roedelsperger C."/>
        </authorList>
    </citation>
    <scope>NUCLEOTIDE SEQUENCE [LARGE SCALE GENOMIC DNA]</scope>
    <source>
        <strain evidence="21">OB123</strain>
        <tissue evidence="21">Whole animal</tissue>
    </source>
</reference>
<keyword evidence="14" id="KW-0482">Metalloprotease</keyword>
<evidence type="ECO:0000313" key="21">
    <source>
        <dbReference type="EMBL" id="KRT82229.1"/>
    </source>
</evidence>
<name>A0A0T6B4V9_9SCAR</name>
<keyword evidence="17" id="KW-0325">Glycoprotein</keyword>
<keyword evidence="7" id="KW-1003">Cell membrane</keyword>
<comment type="subcellular location">
    <subcellularLocation>
        <location evidence="3">Cell membrane</location>
        <topology evidence="3">Lipid-anchor</topology>
        <topology evidence="3">GPI-anchor</topology>
    </subcellularLocation>
</comment>
<evidence type="ECO:0000256" key="4">
    <source>
        <dbReference type="ARBA" id="ARBA00010136"/>
    </source>
</evidence>
<dbReference type="InterPro" id="IPR014782">
    <property type="entry name" value="Peptidase_M1_dom"/>
</dbReference>
<dbReference type="GO" id="GO:0008270">
    <property type="term" value="F:zinc ion binding"/>
    <property type="evidence" value="ECO:0007669"/>
    <property type="project" value="InterPro"/>
</dbReference>
<evidence type="ECO:0000256" key="6">
    <source>
        <dbReference type="ARBA" id="ARBA00015611"/>
    </source>
</evidence>
<comment type="caution">
    <text evidence="21">The sequence shown here is derived from an EMBL/GenBank/DDBJ whole genome shotgun (WGS) entry which is preliminary data.</text>
</comment>
<dbReference type="InterPro" id="IPR024571">
    <property type="entry name" value="ERAP1-like_C_dom"/>
</dbReference>
<dbReference type="GO" id="GO:0070006">
    <property type="term" value="F:metalloaminopeptidase activity"/>
    <property type="evidence" value="ECO:0007669"/>
    <property type="project" value="TreeGrafter"/>
</dbReference>
<dbReference type="GO" id="GO:0005615">
    <property type="term" value="C:extracellular space"/>
    <property type="evidence" value="ECO:0007669"/>
    <property type="project" value="TreeGrafter"/>
</dbReference>
<keyword evidence="13" id="KW-0862">Zinc</keyword>
<dbReference type="AlphaFoldDB" id="A0A0T6B4V9"/>
<dbReference type="OrthoDB" id="510539at2759"/>
<dbReference type="EC" id="3.4.11.2" evidence="5"/>
<accession>A0A0T6B4V9</accession>